<dbReference type="KEGG" id="ctu:CTU_41880"/>
<feature type="binding site" evidence="16">
    <location>
        <position position="200"/>
    </location>
    <ligand>
        <name>S-adenosyl-L-methionine</name>
        <dbReference type="ChEBI" id="CHEBI:59789"/>
        <label>2</label>
    </ligand>
</feature>
<organism evidence="20 21">
    <name type="scientific">Cronobacter turicensis (strain DSM 18703 / CCUG 55852 / LMG 23827 / z3032)</name>
    <dbReference type="NCBI Taxonomy" id="693216"/>
    <lineage>
        <taxon>Bacteria</taxon>
        <taxon>Pseudomonadati</taxon>
        <taxon>Pseudomonadota</taxon>
        <taxon>Gammaproteobacteria</taxon>
        <taxon>Enterobacterales</taxon>
        <taxon>Enterobacteriaceae</taxon>
        <taxon>Cronobacter</taxon>
    </lineage>
</organism>
<dbReference type="SMART" id="SM00729">
    <property type="entry name" value="Elp3"/>
    <property type="match status" value="1"/>
</dbReference>
<proteinExistence type="inferred from homology"/>
<sequence>MAAQPACHPPSGWASSPNASAKPSEGVSMSEQVIDWDLALIQKYNYSGPRYTSYPTALEFSEAFGEADFARAVARYPDRPLSLYVHIPFCHKLCYFCGCNKIVTRQQHKADQYLDVLEQEIIHRAPLFAGRHVSQLHWGGGTPTYLSKAQISRLMGLLRANFEFNDDAEISIEVDPREIELDVLDHLHAEGFRRLSMGVQDFNKEVQRLVNREQDEDFIFALIKRAREVGFTSANIDLIYGLPKQTPESFAFTLQRVAELNPDRLSVFNYAHLPTLFAAQRKIKEADLPSAQQKLDILQQTIQSLTHAGYQFIGMDHFAKPNDELAIAQREGVLHRNFQGYTTQGDTDLLGLGVSAISMIGDGYAQNQKELKRYYQAVDEQGNALWRGLELTRDDCIRRDVIKALICNFRLDFAEIEKAWSLRFADYFAEDLQLLAPLAKDGLVDVNERGITVTAKGRLLIRNVCMCFDVYLRRKARLQQFSRVI</sequence>
<evidence type="ECO:0000256" key="4">
    <source>
        <dbReference type="ARBA" id="ARBA00011245"/>
    </source>
</evidence>
<dbReference type="Gene3D" id="1.10.10.920">
    <property type="match status" value="1"/>
</dbReference>
<feature type="binding site" evidence="16">
    <location>
        <begin position="141"/>
        <end position="142"/>
    </location>
    <ligand>
        <name>S-adenosyl-L-methionine</name>
        <dbReference type="ChEBI" id="CHEBI:59789"/>
        <label>2</label>
    </ligand>
</feature>
<evidence type="ECO:0000256" key="1">
    <source>
        <dbReference type="ARBA" id="ARBA00004496"/>
    </source>
</evidence>
<evidence type="ECO:0000256" key="12">
    <source>
        <dbReference type="ARBA" id="ARBA00023244"/>
    </source>
</evidence>
<dbReference type="FunFam" id="1.10.10.920:FF:000001">
    <property type="entry name" value="Coproporphyrinogen-III oxidase"/>
    <property type="match status" value="1"/>
</dbReference>
<dbReference type="EC" id="1.3.98.3" evidence="15"/>
<comment type="similarity">
    <text evidence="3 15">Belongs to the anaerobic coproporphyrinogen-III oxidase family.</text>
</comment>
<evidence type="ECO:0000256" key="5">
    <source>
        <dbReference type="ARBA" id="ARBA00022485"/>
    </source>
</evidence>
<dbReference type="GO" id="GO:0005737">
    <property type="term" value="C:cytoplasm"/>
    <property type="evidence" value="ECO:0007669"/>
    <property type="project" value="UniProtKB-SubCell"/>
</dbReference>
<dbReference type="InterPro" id="IPR010723">
    <property type="entry name" value="HemN_C"/>
</dbReference>
<keyword evidence="9 15" id="KW-0560">Oxidoreductase</keyword>
<dbReference type="FunFam" id="3.80.30.20:FF:000012">
    <property type="entry name" value="Coproporphyrinogen-III oxidase"/>
    <property type="match status" value="1"/>
</dbReference>
<feature type="binding site" evidence="16">
    <location>
        <position position="357"/>
    </location>
    <ligand>
        <name>S-adenosyl-L-methionine</name>
        <dbReference type="ChEBI" id="CHEBI:59789"/>
        <label>1</label>
    </ligand>
</feature>
<evidence type="ECO:0000256" key="17">
    <source>
        <dbReference type="PIRSR" id="PIRSR000167-2"/>
    </source>
</evidence>
<dbReference type="InterPro" id="IPR004558">
    <property type="entry name" value="Coprogen_oxidase_HemN"/>
</dbReference>
<dbReference type="PATRIC" id="fig|693216.3.peg.3974"/>
<feature type="binding site" evidence="16">
    <location>
        <position position="237"/>
    </location>
    <ligand>
        <name>S-adenosyl-L-methionine</name>
        <dbReference type="ChEBI" id="CHEBI:59789"/>
        <label>2</label>
    </ligand>
</feature>
<evidence type="ECO:0000256" key="13">
    <source>
        <dbReference type="ARBA" id="ARBA00024295"/>
    </source>
</evidence>
<dbReference type="GO" id="GO:0006782">
    <property type="term" value="P:protoporphyrinogen IX biosynthetic process"/>
    <property type="evidence" value="ECO:0007669"/>
    <property type="project" value="UniProtKB-UniPathway"/>
</dbReference>
<feature type="binding site" evidence="16">
    <location>
        <position position="173"/>
    </location>
    <ligand>
        <name>S-adenosyl-L-methionine</name>
        <dbReference type="ChEBI" id="CHEBI:59789"/>
        <label>1</label>
    </ligand>
</feature>
<feature type="binding site" evidence="16">
    <location>
        <position position="84"/>
    </location>
    <ligand>
        <name>S-adenosyl-L-methionine</name>
        <dbReference type="ChEBI" id="CHEBI:59789"/>
        <label>1</label>
    </ligand>
</feature>
<comment type="subcellular location">
    <subcellularLocation>
        <location evidence="1 15">Cytoplasm</location>
    </subcellularLocation>
</comment>
<keyword evidence="10 15" id="KW-0408">Iron</keyword>
<feature type="domain" description="Radical SAM core" evidence="19">
    <location>
        <begin position="75"/>
        <end position="308"/>
    </location>
</feature>
<comment type="subunit">
    <text evidence="4">Monomer.</text>
</comment>
<evidence type="ECO:0000256" key="6">
    <source>
        <dbReference type="ARBA" id="ARBA00022490"/>
    </source>
</evidence>
<feature type="binding site" evidence="17">
    <location>
        <position position="94"/>
    </location>
    <ligand>
        <name>[4Fe-4S] cluster</name>
        <dbReference type="ChEBI" id="CHEBI:49883"/>
        <note>4Fe-4S-S-AdoMet</note>
    </ligand>
</feature>
<feature type="binding site" evidence="17">
    <location>
        <position position="97"/>
    </location>
    <ligand>
        <name>[4Fe-4S] cluster</name>
        <dbReference type="ChEBI" id="CHEBI:49883"/>
        <note>4Fe-4S-S-AdoMet</note>
    </ligand>
</feature>
<dbReference type="SFLD" id="SFLDS00029">
    <property type="entry name" value="Radical_SAM"/>
    <property type="match status" value="1"/>
</dbReference>
<keyword evidence="7 15" id="KW-0949">S-adenosyl-L-methionine</keyword>
<dbReference type="SFLD" id="SFLDF00277">
    <property type="entry name" value="oxygen-independent_coproporphy"/>
    <property type="match status" value="1"/>
</dbReference>
<feature type="binding site" evidence="16">
    <location>
        <position position="212"/>
    </location>
    <ligand>
        <name>S-adenosyl-L-methionine</name>
        <dbReference type="ChEBI" id="CHEBI:59789"/>
        <label>2</label>
    </ligand>
</feature>
<feature type="compositionally biased region" description="Polar residues" evidence="18">
    <location>
        <begin position="13"/>
        <end position="24"/>
    </location>
</feature>
<evidence type="ECO:0000256" key="11">
    <source>
        <dbReference type="ARBA" id="ARBA00023014"/>
    </source>
</evidence>
<dbReference type="Proteomes" id="UP000002069">
    <property type="component" value="Chromosome"/>
</dbReference>
<keyword evidence="8 15" id="KW-0479">Metal-binding</keyword>
<keyword evidence="21" id="KW-1185">Reference proteome</keyword>
<evidence type="ECO:0000256" key="16">
    <source>
        <dbReference type="PIRSR" id="PIRSR000167-1"/>
    </source>
</evidence>
<evidence type="ECO:0000256" key="3">
    <source>
        <dbReference type="ARBA" id="ARBA00005493"/>
    </source>
</evidence>
<dbReference type="PANTHER" id="PTHR13932:SF6">
    <property type="entry name" value="OXYGEN-INDEPENDENT COPROPORPHYRINOGEN III OXIDASE"/>
    <property type="match status" value="1"/>
</dbReference>
<evidence type="ECO:0000256" key="10">
    <source>
        <dbReference type="ARBA" id="ARBA00023004"/>
    </source>
</evidence>
<dbReference type="SFLD" id="SFLDG01065">
    <property type="entry name" value="anaerobic_coproporphyrinogen-I"/>
    <property type="match status" value="1"/>
</dbReference>
<dbReference type="SFLD" id="SFLDG01082">
    <property type="entry name" value="B12-binding_domain_containing"/>
    <property type="match status" value="1"/>
</dbReference>
<dbReference type="Gene3D" id="3.30.750.200">
    <property type="match status" value="1"/>
</dbReference>
<dbReference type="PIRSF" id="PIRSF000167">
    <property type="entry name" value="HemN"/>
    <property type="match status" value="1"/>
</dbReference>
<dbReference type="PANTHER" id="PTHR13932">
    <property type="entry name" value="COPROPORPHYRINIGEN III OXIDASE"/>
    <property type="match status" value="1"/>
</dbReference>
<evidence type="ECO:0000313" key="21">
    <source>
        <dbReference type="Proteomes" id="UP000002069"/>
    </source>
</evidence>
<dbReference type="NCBIfam" id="TIGR00538">
    <property type="entry name" value="hemN"/>
    <property type="match status" value="1"/>
</dbReference>
<keyword evidence="12 15" id="KW-0627">Porphyrin biosynthesis</keyword>
<feature type="binding site" evidence="16">
    <location>
        <position position="271"/>
    </location>
    <ligand>
        <name>S-adenosyl-L-methionine</name>
        <dbReference type="ChEBI" id="CHEBI:59789"/>
        <label>2</label>
    </ligand>
</feature>
<feature type="region of interest" description="Disordered" evidence="18">
    <location>
        <begin position="1"/>
        <end position="24"/>
    </location>
</feature>
<dbReference type="EMBL" id="FN543093">
    <property type="protein sequence ID" value="CBA34512.1"/>
    <property type="molecule type" value="Genomic_DNA"/>
</dbReference>
<evidence type="ECO:0000256" key="14">
    <source>
        <dbReference type="ARBA" id="ARBA00048321"/>
    </source>
</evidence>
<keyword evidence="5 15" id="KW-0004">4Fe-4S</keyword>
<dbReference type="CDD" id="cd01335">
    <property type="entry name" value="Radical_SAM"/>
    <property type="match status" value="1"/>
</dbReference>
<dbReference type="UniPathway" id="UPA00251">
    <property type="reaction ID" value="UER00323"/>
</dbReference>
<comment type="pathway">
    <text evidence="2 15">Porphyrin-containing compound metabolism; protoporphyrin-IX biosynthesis; protoporphyrinogen-IX from coproporphyrinogen-III (AdoMet route): step 1/1.</text>
</comment>
<name>C9Y3E6_CROTZ</name>
<dbReference type="InterPro" id="IPR034505">
    <property type="entry name" value="Coproporphyrinogen-III_oxidase"/>
</dbReference>
<dbReference type="GO" id="GO:0051989">
    <property type="term" value="F:coproporphyrinogen dehydrogenase activity"/>
    <property type="evidence" value="ECO:0007669"/>
    <property type="project" value="UniProtKB-EC"/>
</dbReference>
<comment type="function">
    <text evidence="13">Involved in the heme biosynthesis. Catalyzes the anaerobic oxidative decarboxylation of propionate groups of rings A and B of coproporphyrinogen III to yield the vinyl groups in protoporphyrinogen IX.</text>
</comment>
<dbReference type="GO" id="GO:0046872">
    <property type="term" value="F:metal ion binding"/>
    <property type="evidence" value="ECO:0007669"/>
    <property type="project" value="UniProtKB-KW"/>
</dbReference>
<dbReference type="InterPro" id="IPR007197">
    <property type="entry name" value="rSAM"/>
</dbReference>
<accession>C9Y3E6</accession>
<keyword evidence="11 15" id="KW-0411">Iron-sulfur</keyword>
<evidence type="ECO:0000256" key="8">
    <source>
        <dbReference type="ARBA" id="ARBA00022723"/>
    </source>
</evidence>
<feature type="binding site" evidence="17">
    <location>
        <position position="90"/>
    </location>
    <ligand>
        <name>[4Fe-4S] cluster</name>
        <dbReference type="ChEBI" id="CHEBI:49883"/>
        <note>4Fe-4S-S-AdoMet</note>
    </ligand>
</feature>
<evidence type="ECO:0000256" key="15">
    <source>
        <dbReference type="PIRNR" id="PIRNR000167"/>
    </source>
</evidence>
<dbReference type="GO" id="GO:0051539">
    <property type="term" value="F:4 iron, 4 sulfur cluster binding"/>
    <property type="evidence" value="ECO:0007669"/>
    <property type="project" value="UniProtKB-KW"/>
</dbReference>
<evidence type="ECO:0000256" key="2">
    <source>
        <dbReference type="ARBA" id="ARBA00004785"/>
    </source>
</evidence>
<evidence type="ECO:0000313" key="20">
    <source>
        <dbReference type="EMBL" id="CBA34512.1"/>
    </source>
</evidence>
<dbReference type="FunFam" id="3.20.20.70:FF:000077">
    <property type="entry name" value="Coproporphyrinogen-III oxidase"/>
    <property type="match status" value="1"/>
</dbReference>
<dbReference type="InterPro" id="IPR006638">
    <property type="entry name" value="Elp3/MiaA/NifB-like_rSAM"/>
</dbReference>
<protein>
    <recommendedName>
        <fullName evidence="15">Coproporphyrinogen-III oxidase</fullName>
        <ecNumber evidence="15">1.3.98.3</ecNumber>
    </recommendedName>
</protein>
<comment type="cofactor">
    <cofactor evidence="15 17">
        <name>[4Fe-4S] cluster</name>
        <dbReference type="ChEBI" id="CHEBI:49883"/>
    </cofactor>
    <text evidence="15 17">Binds 1 [4Fe-4S] cluster. The cluster is coordinated with 3 cysteines and an exchangeable S-adenosyl-L-methionine.</text>
</comment>
<evidence type="ECO:0000256" key="18">
    <source>
        <dbReference type="SAM" id="MobiDB-lite"/>
    </source>
</evidence>
<dbReference type="InterPro" id="IPR058240">
    <property type="entry name" value="rSAM_sf"/>
</dbReference>
<feature type="binding site" evidence="16">
    <location>
        <position position="140"/>
    </location>
    <ligand>
        <name>S-adenosyl-L-methionine</name>
        <dbReference type="ChEBI" id="CHEBI:59789"/>
        <label>1</label>
    </ligand>
</feature>
<reference evidence="21" key="2">
    <citation type="journal article" date="2011" name="J. Bacteriol.">
        <title>Complete genome sequence of Cronobacter turicensis LMG 23827, a food-borne pathogen causing deaths in neonates.</title>
        <authorList>
            <person name="Stephan R."/>
            <person name="Lehner A."/>
            <person name="Tischler P."/>
            <person name="Rattei T."/>
        </authorList>
    </citation>
    <scope>NUCLEOTIDE SEQUENCE [LARGE SCALE GENOMIC DNA]</scope>
    <source>
        <strain evidence="21">DSM 18703 / CCUG 55852 / LMG 23827 / z3032</strain>
    </source>
</reference>
<dbReference type="Pfam" id="PF04055">
    <property type="entry name" value="Radical_SAM"/>
    <property type="match status" value="1"/>
</dbReference>
<reference evidence="20 21" key="1">
    <citation type="journal article" date="2010" name="J. Bacteriol.">
        <title>Complete Genome Sequence of Cronobacter turicensis LMG 23827, a foodborne pathogen causing deaths in neonates.</title>
        <authorList>
            <person name="Stephan R."/>
            <person name="Lehner A."/>
            <person name="Tischler P."/>
            <person name="Rattei T."/>
        </authorList>
    </citation>
    <scope>NUCLEOTIDE SEQUENCE [LARGE SCALE GENOMIC DNA]</scope>
    <source>
        <strain evidence="21">DSM 18703 / CCUG 55852 / LMG 23827 / z3032</strain>
    </source>
</reference>
<dbReference type="HOGENOM" id="CLU_027579_3_0_6"/>
<keyword evidence="6 15" id="KW-0963">Cytoplasm</keyword>
<comment type="catalytic activity">
    <reaction evidence="14 15">
        <text>coproporphyrinogen III + 2 S-adenosyl-L-methionine = protoporphyrinogen IX + 2 5'-deoxyadenosine + 2 L-methionine + 2 CO2</text>
        <dbReference type="Rhea" id="RHEA:15425"/>
        <dbReference type="ChEBI" id="CHEBI:16526"/>
        <dbReference type="ChEBI" id="CHEBI:17319"/>
        <dbReference type="ChEBI" id="CHEBI:57307"/>
        <dbReference type="ChEBI" id="CHEBI:57309"/>
        <dbReference type="ChEBI" id="CHEBI:57844"/>
        <dbReference type="ChEBI" id="CHEBI:59789"/>
        <dbReference type="EC" id="1.3.98.3"/>
    </reaction>
</comment>
<dbReference type="SUPFAM" id="SSF102114">
    <property type="entry name" value="Radical SAM enzymes"/>
    <property type="match status" value="1"/>
</dbReference>
<evidence type="ECO:0000256" key="9">
    <source>
        <dbReference type="ARBA" id="ARBA00023002"/>
    </source>
</evidence>
<dbReference type="GO" id="GO:0004109">
    <property type="term" value="F:coproporphyrinogen oxidase activity"/>
    <property type="evidence" value="ECO:0007669"/>
    <property type="project" value="InterPro"/>
</dbReference>
<dbReference type="PROSITE" id="PS51918">
    <property type="entry name" value="RADICAL_SAM"/>
    <property type="match status" value="1"/>
</dbReference>
<feature type="binding site" evidence="16">
    <location>
        <begin position="96"/>
        <end position="98"/>
    </location>
    <ligand>
        <name>S-adenosyl-L-methionine</name>
        <dbReference type="ChEBI" id="CHEBI:59789"/>
        <label>2</label>
    </ligand>
</feature>
<dbReference type="AlphaFoldDB" id="C9Y3E6"/>
<evidence type="ECO:0000259" key="19">
    <source>
        <dbReference type="PROSITE" id="PS51918"/>
    </source>
</evidence>
<evidence type="ECO:0000256" key="7">
    <source>
        <dbReference type="ARBA" id="ARBA00022691"/>
    </source>
</evidence>
<gene>
    <name evidence="20" type="primary">hemN</name>
    <name evidence="20" type="ordered locus">Ctu_41880</name>
</gene>
<dbReference type="Pfam" id="PF06969">
    <property type="entry name" value="HemN_C"/>
    <property type="match status" value="1"/>
</dbReference>